<sequence>MCLAKYSTVFGKTYDFDEIDKLMKNDCAIFSGALILRLCLLTVTKTSSLYLIDPGKETSMDVRNCPTRRKSVEDTTTFYTELFGTFIGSGCVPNVTHISTYANRAVTYSLSPIKKGSPIMSSTASIYKLVPKAERQAVHKMIYNRSCDCQACSEDWSNILADNEEFLKSLEAKPCIGQELFDKLEKINKEIKAKHDRVNFPGKKIEEIPPTRLLKNYNIIYSQPIRNFSANELKANIEIAVLTLMCLAKYSTVFGKTYDFDEIDKLMKNDCAIFSGALILRLCLLTVTKRITLDLIDPCEETTVTNTDIKRSTQHRLVEDTSPNFYNELLGTFIGSGCVPNVTHISTYANRAVTYSLSPIKKGSRILCSLVSIYNLVSKTDRQAEYELMYKRSCDCQACSEDWSDILANVEELKKQLNAKPSIGPQLFDKHMQIDEEIKANSNRIDFPDPQLILRSIELVKESWEHFPMPSLMTDPKIVYNLPTRNFQGDELQCCLEASVLILMGLAKYSSIFGKTYDFSEIGKLAADKLAVFSGALILKLFFITNTRKSIMNLVDPCDNANAENKGIPYSLFDRAWYEKPVNSFSVQVFGRLTITGCIPNVKCFLTHSNRCVMCSLSPIKKGSRLVSSGSSIYELATKSDRQALHQSMYQRPCNCPACAEDWLPVLQDRDKFIEIFKAKLSLGKPLYDEINSIDKEIKEKAHKLNFPDPKLLSRAKNLVIDTWEHFPMPSMITVKAVQRIYTLLGAFHTYRDRDLERVASCNT</sequence>
<dbReference type="EMBL" id="CM056743">
    <property type="protein sequence ID" value="KAJ8669790.1"/>
    <property type="molecule type" value="Genomic_DNA"/>
</dbReference>
<evidence type="ECO:0000313" key="1">
    <source>
        <dbReference type="EMBL" id="KAJ8669790.1"/>
    </source>
</evidence>
<evidence type="ECO:0000313" key="2">
    <source>
        <dbReference type="Proteomes" id="UP001239111"/>
    </source>
</evidence>
<keyword evidence="2" id="KW-1185">Reference proteome</keyword>
<organism evidence="1 2">
    <name type="scientific">Eretmocerus hayati</name>
    <dbReference type="NCBI Taxonomy" id="131215"/>
    <lineage>
        <taxon>Eukaryota</taxon>
        <taxon>Metazoa</taxon>
        <taxon>Ecdysozoa</taxon>
        <taxon>Arthropoda</taxon>
        <taxon>Hexapoda</taxon>
        <taxon>Insecta</taxon>
        <taxon>Pterygota</taxon>
        <taxon>Neoptera</taxon>
        <taxon>Endopterygota</taxon>
        <taxon>Hymenoptera</taxon>
        <taxon>Apocrita</taxon>
        <taxon>Proctotrupomorpha</taxon>
        <taxon>Chalcidoidea</taxon>
        <taxon>Aphelinidae</taxon>
        <taxon>Aphelininae</taxon>
        <taxon>Eretmocerus</taxon>
    </lineage>
</organism>
<accession>A0ACC2NF19</accession>
<comment type="caution">
    <text evidence="1">The sequence shown here is derived from an EMBL/GenBank/DDBJ whole genome shotgun (WGS) entry which is preliminary data.</text>
</comment>
<gene>
    <name evidence="1" type="ORF">QAD02_001049</name>
</gene>
<dbReference type="Proteomes" id="UP001239111">
    <property type="component" value="Chromosome 3"/>
</dbReference>
<reference evidence="1" key="1">
    <citation type="submission" date="2023-04" db="EMBL/GenBank/DDBJ databases">
        <title>A chromosome-level genome assembly of the parasitoid wasp Eretmocerus hayati.</title>
        <authorList>
            <person name="Zhong Y."/>
            <person name="Liu S."/>
            <person name="Liu Y."/>
        </authorList>
    </citation>
    <scope>NUCLEOTIDE SEQUENCE</scope>
    <source>
        <strain evidence="1">ZJU_SS_LIU_2023</strain>
    </source>
</reference>
<proteinExistence type="predicted"/>
<protein>
    <submittedName>
        <fullName evidence="1">Uncharacterized protein</fullName>
    </submittedName>
</protein>
<name>A0ACC2NF19_9HYME</name>